<dbReference type="NCBIfam" id="TIGR02492">
    <property type="entry name" value="flgK_ends"/>
    <property type="match status" value="1"/>
</dbReference>
<evidence type="ECO:0000256" key="5">
    <source>
        <dbReference type="ARBA" id="ARBA00022525"/>
    </source>
</evidence>
<dbReference type="STRING" id="868864.Dester_1029"/>
<evidence type="ECO:0000256" key="7">
    <source>
        <dbReference type="RuleBase" id="RU362065"/>
    </source>
</evidence>
<dbReference type="Pfam" id="PF22638">
    <property type="entry name" value="FlgK_D1"/>
    <property type="match status" value="1"/>
</dbReference>
<dbReference type="Pfam" id="PF06429">
    <property type="entry name" value="Flg_bbr_C"/>
    <property type="match status" value="1"/>
</dbReference>
<proteinExistence type="inferred from homology"/>
<evidence type="ECO:0000256" key="6">
    <source>
        <dbReference type="ARBA" id="ARBA00023143"/>
    </source>
</evidence>
<dbReference type="InterPro" id="IPR053927">
    <property type="entry name" value="FlgK_helical"/>
</dbReference>
<dbReference type="OrthoDB" id="9802553at2"/>
<dbReference type="GO" id="GO:0005198">
    <property type="term" value="F:structural molecule activity"/>
    <property type="evidence" value="ECO:0007669"/>
    <property type="project" value="UniProtKB-UniRule"/>
</dbReference>
<dbReference type="FunCoup" id="F0S495">
    <property type="interactions" value="60"/>
</dbReference>
<comment type="similarity">
    <text evidence="3 7">Belongs to the flagella basal body rod proteins family.</text>
</comment>
<dbReference type="eggNOG" id="COG4786">
    <property type="taxonomic scope" value="Bacteria"/>
</dbReference>
<dbReference type="Proteomes" id="UP000007102">
    <property type="component" value="Chromosome"/>
</dbReference>
<accession>F0S495</accession>
<evidence type="ECO:0000256" key="1">
    <source>
        <dbReference type="ARBA" id="ARBA00004365"/>
    </source>
</evidence>
<dbReference type="PANTHER" id="PTHR30033:SF1">
    <property type="entry name" value="FLAGELLAR HOOK-ASSOCIATED PROTEIN 1"/>
    <property type="match status" value="1"/>
</dbReference>
<reference evidence="10 11" key="1">
    <citation type="journal article" date="2011" name="Stand. Genomic Sci.">
        <title>Complete genome sequence of the thermophilic sulfur-reducer Desulfurobacterium thermolithotrophum type strain (BSA(T)) from a deep-sea hydrothermal vent.</title>
        <authorList>
            <person name="Goker M."/>
            <person name="Daligault H."/>
            <person name="Mwirichia R."/>
            <person name="Lapidus A."/>
            <person name="Lucas S."/>
            <person name="Deshpande S."/>
            <person name="Pagani I."/>
            <person name="Tapia R."/>
            <person name="Cheng J.F."/>
            <person name="Goodwin L."/>
            <person name="Pitluck S."/>
            <person name="Liolios K."/>
            <person name="Ivanova N."/>
            <person name="Mavromatis K."/>
            <person name="Mikhailova N."/>
            <person name="Pati A."/>
            <person name="Chen A."/>
            <person name="Palaniappan K."/>
            <person name="Han C."/>
            <person name="Land M."/>
            <person name="Hauser L."/>
            <person name="Pan C."/>
            <person name="Brambilla E.M."/>
            <person name="Rohde M."/>
            <person name="Spring S."/>
            <person name="Sikorski J."/>
            <person name="Wirth R."/>
            <person name="Detter J.C."/>
            <person name="Woyke T."/>
            <person name="Bristow J."/>
            <person name="Eisen J.A."/>
            <person name="Markowitz V."/>
            <person name="Hugenholtz P."/>
            <person name="Kyrpides N.C."/>
            <person name="Klenk H.P."/>
        </authorList>
    </citation>
    <scope>NUCLEOTIDE SEQUENCE [LARGE SCALE GENOMIC DNA]</scope>
    <source>
        <strain evidence="11">DSM 11699 / BSA</strain>
    </source>
</reference>
<feature type="domain" description="Flagellar hook-associated protein FlgK helical" evidence="9">
    <location>
        <begin position="85"/>
        <end position="311"/>
    </location>
</feature>
<dbReference type="InParanoid" id="F0S495"/>
<feature type="domain" description="Flagellar basal-body/hook protein C-terminal" evidence="8">
    <location>
        <begin position="409"/>
        <end position="448"/>
    </location>
</feature>
<keyword evidence="10" id="KW-0966">Cell projection</keyword>
<dbReference type="SUPFAM" id="SSF64518">
    <property type="entry name" value="Phase 1 flagellin"/>
    <property type="match status" value="1"/>
</dbReference>
<dbReference type="GO" id="GO:0005576">
    <property type="term" value="C:extracellular region"/>
    <property type="evidence" value="ECO:0007669"/>
    <property type="project" value="UniProtKB-SubCell"/>
</dbReference>
<dbReference type="eggNOG" id="COG1256">
    <property type="taxonomic scope" value="Bacteria"/>
</dbReference>
<organism evidence="10 11">
    <name type="scientific">Desulfurobacterium thermolithotrophum (strain DSM 11699 / BSA)</name>
    <dbReference type="NCBI Taxonomy" id="868864"/>
    <lineage>
        <taxon>Bacteria</taxon>
        <taxon>Pseudomonadati</taxon>
        <taxon>Aquificota</taxon>
        <taxon>Aquificia</taxon>
        <taxon>Desulfurobacteriales</taxon>
        <taxon>Desulfurobacteriaceae</taxon>
        <taxon>Desulfurobacterium</taxon>
    </lineage>
</organism>
<evidence type="ECO:0000313" key="11">
    <source>
        <dbReference type="Proteomes" id="UP000007102"/>
    </source>
</evidence>
<evidence type="ECO:0000256" key="4">
    <source>
        <dbReference type="ARBA" id="ARBA00016244"/>
    </source>
</evidence>
<protein>
    <recommendedName>
        <fullName evidence="4 7">Flagellar hook-associated protein 1</fullName>
        <shortName evidence="7">HAP1</shortName>
    </recommendedName>
</protein>
<dbReference type="GO" id="GO:0044780">
    <property type="term" value="P:bacterial-type flagellum assembly"/>
    <property type="evidence" value="ECO:0007669"/>
    <property type="project" value="InterPro"/>
</dbReference>
<evidence type="ECO:0000256" key="3">
    <source>
        <dbReference type="ARBA" id="ARBA00009677"/>
    </source>
</evidence>
<dbReference type="InterPro" id="IPR002371">
    <property type="entry name" value="FlgK"/>
</dbReference>
<evidence type="ECO:0000259" key="8">
    <source>
        <dbReference type="Pfam" id="PF06429"/>
    </source>
</evidence>
<keyword evidence="6 7" id="KW-0975">Bacterial flagellum</keyword>
<dbReference type="AlphaFoldDB" id="F0S495"/>
<dbReference type="RefSeq" id="WP_013638619.1">
    <property type="nucleotide sequence ID" value="NC_015185.1"/>
</dbReference>
<dbReference type="PANTHER" id="PTHR30033">
    <property type="entry name" value="FLAGELLAR HOOK-ASSOCIATED PROTEIN 1"/>
    <property type="match status" value="1"/>
</dbReference>
<reference evidence="11" key="2">
    <citation type="submission" date="2011-02" db="EMBL/GenBank/DDBJ databases">
        <title>The complete genome of Desulfurobacterium thermolithotrophum DSM 11699.</title>
        <authorList>
            <consortium name="US DOE Joint Genome Institute (JGI-PGF)"/>
            <person name="Lucas S."/>
            <person name="Copeland A."/>
            <person name="Lapidus A."/>
            <person name="Bruce D."/>
            <person name="Goodwin L."/>
            <person name="Pitluck S."/>
            <person name="Kyrpides N."/>
            <person name="Mavromatis K."/>
            <person name="Pagani I."/>
            <person name="Ivanova N."/>
            <person name="Mikhailova N."/>
            <person name="Daligault H."/>
            <person name="Detter J.C."/>
            <person name="Tapia R."/>
            <person name="Han C."/>
            <person name="Land M."/>
            <person name="Hauser L."/>
            <person name="Markowitz V."/>
            <person name="Cheng J.-F."/>
            <person name="Hugenholtz P."/>
            <person name="Woyke T."/>
            <person name="Wu D."/>
            <person name="Spring S."/>
            <person name="Brambilla E."/>
            <person name="Klenk H.-P."/>
            <person name="Eisen J.A."/>
        </authorList>
    </citation>
    <scope>NUCLEOTIDE SEQUENCE [LARGE SCALE GENOMIC DNA]</scope>
    <source>
        <strain evidence="11">DSM 11699 / BSA</strain>
    </source>
</reference>
<dbReference type="InterPro" id="IPR010930">
    <property type="entry name" value="Flg_bb/hook_C_dom"/>
</dbReference>
<name>F0S495_DESTD</name>
<dbReference type="EMBL" id="CP002543">
    <property type="protein sequence ID" value="ADY73667.1"/>
    <property type="molecule type" value="Genomic_DNA"/>
</dbReference>
<comment type="subcellular location">
    <subcellularLocation>
        <location evidence="1 7">Bacterial flagellum</location>
    </subcellularLocation>
    <subcellularLocation>
        <location evidence="2 7">Secreted</location>
    </subcellularLocation>
</comment>
<keyword evidence="11" id="KW-1185">Reference proteome</keyword>
<evidence type="ECO:0000313" key="10">
    <source>
        <dbReference type="EMBL" id="ADY73667.1"/>
    </source>
</evidence>
<dbReference type="GO" id="GO:0009424">
    <property type="term" value="C:bacterial-type flagellum hook"/>
    <property type="evidence" value="ECO:0007669"/>
    <property type="project" value="UniProtKB-UniRule"/>
</dbReference>
<evidence type="ECO:0000259" key="9">
    <source>
        <dbReference type="Pfam" id="PF22638"/>
    </source>
</evidence>
<dbReference type="PRINTS" id="PR01005">
    <property type="entry name" value="FLGHOOKAP1"/>
</dbReference>
<evidence type="ECO:0000256" key="2">
    <source>
        <dbReference type="ARBA" id="ARBA00004613"/>
    </source>
</evidence>
<keyword evidence="10" id="KW-0282">Flagellum</keyword>
<sequence length="451" mass="49717">MSLFESLSIASQALLSNKAAINVTNRNISNVYTDGYSRETPVFADIPGTGVTVETVRRIFNKAYFTRYISENQNNKGLSSYKDILEQIESVFNDLQGSGFSQELTDFFNAMNDVAVKPDDIAARSELLAKAQALVGRIRDSYSTLSEIKNTTVAKIKDEVTQLNNLLEKLAGINKDLKIYASDPERVNQYLDERDKTLTEISNLIDTKAVIKEDGTVDLYTAKGFALVLGNEAKKISFETDGNGDPILKSSGVDITSELKNGTIGGYLKGISYLNKVLGNLNTFTTNFADEINAQHKAGFDLYGETGIDFFKAENGAPTIDASNITLNFEDPKKIAAAESKDYLNADNGNIKKLIALKDNVWTNLGDKSFSEYYNTDIIVAIGAELESTKDLLTNSDFVLQAISDKMKELSSVNMDEELLNLTRYQRAYEAAAKVVNVTDELLQTILGMVR</sequence>
<keyword evidence="10" id="KW-0969">Cilium</keyword>
<gene>
    <name evidence="7" type="primary">flgK</name>
    <name evidence="10" type="ordered locus">Dester_1029</name>
</gene>
<keyword evidence="5 7" id="KW-0964">Secreted</keyword>
<dbReference type="HOGENOM" id="CLU_012762_1_0_0"/>
<dbReference type="KEGG" id="dte:Dester_1029"/>